<dbReference type="PANTHER" id="PTHR43193">
    <property type="match status" value="1"/>
</dbReference>
<dbReference type="eggNOG" id="COG1035">
    <property type="taxonomic scope" value="Bacteria"/>
</dbReference>
<dbReference type="STRING" id="1125712.HMPREF1316_0906"/>
<comment type="caution">
    <text evidence="5">The sequence shown here is derived from an EMBL/GenBank/DDBJ whole genome shotgun (WGS) entry which is preliminary data.</text>
</comment>
<dbReference type="PANTHER" id="PTHR43193:SF2">
    <property type="entry name" value="POLYFERREDOXIN PROTEIN FWDF"/>
    <property type="match status" value="1"/>
</dbReference>
<sequence>MTGAETSGHAARNVPSISCVGDRCCGCGACAAICPVSCLDMTPDDLGFVHPVYHGGCTGCGLCAKACPVLEMGETDGVASIAWAKASEDGLRRRSSSGAIFGLLAKEVLSDDGGTVYGAAFVDGCRAVAHRRADDECTLDRLMRSKYVQSTMSRAIYEGVSRDLGAGKSVLFSGTACQIAAMRNYLSLRRVPCERLLLVDVICHGVPSPRLWRMWVDWMSHTTGAKIDEINFRSKSSGWLTFSVAYSSASEEVRTSVFSADWYMKAFLGNASLRKSCLDCPAKRCCGSDMTLGDFWGIQNIHPEIEDGLGVSAVTCNSDKGRVVLEGLRGLVAYGDATWDEVMVGNPSLTRSVAPHPRRDEFLHDVAGDMTVEDMMAKWTFEPSIWNRIRRFVRGKLGAVVRRARSVGNRTLRLGSSYRGEN</sequence>
<evidence type="ECO:0000259" key="4">
    <source>
        <dbReference type="PROSITE" id="PS51379"/>
    </source>
</evidence>
<keyword evidence="1" id="KW-0479">Metal-binding</keyword>
<dbReference type="InterPro" id="IPR017900">
    <property type="entry name" value="4Fe4S_Fe_S_CS"/>
</dbReference>
<reference evidence="5 6" key="1">
    <citation type="submission" date="2013-08" db="EMBL/GenBank/DDBJ databases">
        <authorList>
            <person name="Durkin A.S."/>
            <person name="Haft D.R."/>
            <person name="McCorrison J."/>
            <person name="Torralba M."/>
            <person name="Gillis M."/>
            <person name="Haft D.H."/>
            <person name="Methe B."/>
            <person name="Sutton G."/>
            <person name="Nelson K.E."/>
        </authorList>
    </citation>
    <scope>NUCLEOTIDE SEQUENCE [LARGE SCALE GENOMIC DNA]</scope>
    <source>
        <strain evidence="5 6">F0195</strain>
    </source>
</reference>
<dbReference type="SUPFAM" id="SSF54862">
    <property type="entry name" value="4Fe-4S ferredoxins"/>
    <property type="match status" value="1"/>
</dbReference>
<dbReference type="PATRIC" id="fig|1125712.3.peg.1751"/>
<keyword evidence="3" id="KW-0411">Iron-sulfur</keyword>
<feature type="domain" description="4Fe-4S ferredoxin-type" evidence="4">
    <location>
        <begin position="48"/>
        <end position="75"/>
    </location>
</feature>
<accession>U2TL96</accession>
<evidence type="ECO:0000256" key="3">
    <source>
        <dbReference type="ARBA" id="ARBA00023014"/>
    </source>
</evidence>
<dbReference type="GO" id="GO:0046872">
    <property type="term" value="F:metal ion binding"/>
    <property type="evidence" value="ECO:0007669"/>
    <property type="project" value="UniProtKB-KW"/>
</dbReference>
<dbReference type="Pfam" id="PF04432">
    <property type="entry name" value="FrhB_FdhB_C"/>
    <property type="match status" value="1"/>
</dbReference>
<dbReference type="Proteomes" id="UP000016638">
    <property type="component" value="Unassembled WGS sequence"/>
</dbReference>
<dbReference type="InterPro" id="IPR052977">
    <property type="entry name" value="Polyferredoxin-like_ET"/>
</dbReference>
<dbReference type="AlphaFoldDB" id="U2TL96"/>
<dbReference type="Pfam" id="PF12838">
    <property type="entry name" value="Fer4_7"/>
    <property type="match status" value="1"/>
</dbReference>
<keyword evidence="6" id="KW-1185">Reference proteome</keyword>
<feature type="domain" description="4Fe-4S ferredoxin-type" evidence="4">
    <location>
        <begin position="13"/>
        <end position="44"/>
    </location>
</feature>
<keyword evidence="2" id="KW-0408">Iron</keyword>
<evidence type="ECO:0000256" key="1">
    <source>
        <dbReference type="ARBA" id="ARBA00022723"/>
    </source>
</evidence>
<dbReference type="eggNOG" id="COG1143">
    <property type="taxonomic scope" value="Bacteria"/>
</dbReference>
<dbReference type="Gene3D" id="3.30.70.20">
    <property type="match status" value="1"/>
</dbReference>
<dbReference type="InterPro" id="IPR007525">
    <property type="entry name" value="FrhB_FdhB_C"/>
</dbReference>
<gene>
    <name evidence="5" type="ORF">HMPREF1316_0906</name>
</gene>
<dbReference type="InterPro" id="IPR017896">
    <property type="entry name" value="4Fe4S_Fe-S-bd"/>
</dbReference>
<dbReference type="OrthoDB" id="9789030at2"/>
<dbReference type="PROSITE" id="PS51379">
    <property type="entry name" value="4FE4S_FER_2"/>
    <property type="match status" value="2"/>
</dbReference>
<evidence type="ECO:0000313" key="6">
    <source>
        <dbReference type="Proteomes" id="UP000016638"/>
    </source>
</evidence>
<protein>
    <submittedName>
        <fullName evidence="5">Coenzyme F420 hydrogenase/dehydrogenase, beta subunit C-terminal domain protein</fullName>
    </submittedName>
</protein>
<proteinExistence type="predicted"/>
<dbReference type="GO" id="GO:0051536">
    <property type="term" value="F:iron-sulfur cluster binding"/>
    <property type="evidence" value="ECO:0007669"/>
    <property type="project" value="UniProtKB-KW"/>
</dbReference>
<organism evidence="5 6">
    <name type="scientific">Olsenella profusa F0195</name>
    <dbReference type="NCBI Taxonomy" id="1125712"/>
    <lineage>
        <taxon>Bacteria</taxon>
        <taxon>Bacillati</taxon>
        <taxon>Actinomycetota</taxon>
        <taxon>Coriobacteriia</taxon>
        <taxon>Coriobacteriales</taxon>
        <taxon>Atopobiaceae</taxon>
        <taxon>Olsenella</taxon>
    </lineage>
</organism>
<evidence type="ECO:0000256" key="2">
    <source>
        <dbReference type="ARBA" id="ARBA00023004"/>
    </source>
</evidence>
<evidence type="ECO:0000313" key="5">
    <source>
        <dbReference type="EMBL" id="ERL06953.1"/>
    </source>
</evidence>
<dbReference type="EMBL" id="AWEZ01000061">
    <property type="protein sequence ID" value="ERL06953.1"/>
    <property type="molecule type" value="Genomic_DNA"/>
</dbReference>
<name>U2TL96_9ACTN</name>
<dbReference type="PROSITE" id="PS00198">
    <property type="entry name" value="4FE4S_FER_1"/>
    <property type="match status" value="1"/>
</dbReference>